<name>A0AAW9Q2K3_9CYAN</name>
<evidence type="ECO:0000313" key="3">
    <source>
        <dbReference type="EMBL" id="MEE3719351.1"/>
    </source>
</evidence>
<accession>A0AAW9Q2K3</accession>
<comment type="caution">
    <text evidence="3">The sequence shown here is derived from an EMBL/GenBank/DDBJ whole genome shotgun (WGS) entry which is preliminary data.</text>
</comment>
<keyword evidence="4" id="KW-1185">Reference proteome</keyword>
<dbReference type="Proteomes" id="UP001333818">
    <property type="component" value="Unassembled WGS sequence"/>
</dbReference>
<evidence type="ECO:0000313" key="4">
    <source>
        <dbReference type="Proteomes" id="UP001333818"/>
    </source>
</evidence>
<keyword evidence="1" id="KW-0472">Membrane</keyword>
<evidence type="ECO:0000256" key="1">
    <source>
        <dbReference type="SAM" id="Phobius"/>
    </source>
</evidence>
<dbReference type="Pfam" id="PF13239">
    <property type="entry name" value="2TM"/>
    <property type="match status" value="1"/>
</dbReference>
<keyword evidence="1" id="KW-1133">Transmembrane helix</keyword>
<dbReference type="RefSeq" id="WP_330485787.1">
    <property type="nucleotide sequence ID" value="NZ_JAZBJZ010000127.1"/>
</dbReference>
<feature type="domain" description="2TM" evidence="2">
    <location>
        <begin position="63"/>
        <end position="144"/>
    </location>
</feature>
<feature type="transmembrane region" description="Helical" evidence="1">
    <location>
        <begin position="79"/>
        <end position="96"/>
    </location>
</feature>
<protein>
    <submittedName>
        <fullName evidence="3">2TM domain-containing protein</fullName>
    </submittedName>
</protein>
<organism evidence="3 4">
    <name type="scientific">Tumidithrix elongata BACA0141</name>
    <dbReference type="NCBI Taxonomy" id="2716417"/>
    <lineage>
        <taxon>Bacteria</taxon>
        <taxon>Bacillati</taxon>
        <taxon>Cyanobacteriota</taxon>
        <taxon>Cyanophyceae</taxon>
        <taxon>Pseudanabaenales</taxon>
        <taxon>Pseudanabaenaceae</taxon>
        <taxon>Tumidithrix</taxon>
        <taxon>Tumidithrix elongata</taxon>
    </lineage>
</organism>
<reference evidence="3" key="1">
    <citation type="submission" date="2024-01" db="EMBL/GenBank/DDBJ databases">
        <title>Bank of Algae and Cyanobacteria of the Azores (BACA) strain genomes.</title>
        <authorList>
            <person name="Luz R."/>
            <person name="Cordeiro R."/>
            <person name="Fonseca A."/>
            <person name="Goncalves V."/>
        </authorList>
    </citation>
    <scope>NUCLEOTIDE SEQUENCE</scope>
    <source>
        <strain evidence="3">BACA0141</strain>
    </source>
</reference>
<gene>
    <name evidence="3" type="ORF">V2H45_21640</name>
</gene>
<evidence type="ECO:0000259" key="2">
    <source>
        <dbReference type="Pfam" id="PF13239"/>
    </source>
</evidence>
<keyword evidence="1" id="KW-0812">Transmembrane</keyword>
<dbReference type="InterPro" id="IPR025698">
    <property type="entry name" value="2TM_dom"/>
</dbReference>
<proteinExistence type="predicted"/>
<dbReference type="EMBL" id="JAZBJZ010000127">
    <property type="protein sequence ID" value="MEE3719351.1"/>
    <property type="molecule type" value="Genomic_DNA"/>
</dbReference>
<dbReference type="AlphaFoldDB" id="A0AAW9Q2K3"/>
<sequence length="164" mass="18876">MPESYTEEQVQQILQRALARKSKRGDLLSRQQVSEIASELGVSEADFLAAEQEWMAQKSKSQERADFDIYKRKEFRDGLLKYFIVNTFLIGINLLTSGHVSWAAYPFLIWGLGIALKAYATFQADSEAYETEFNKWQLKQKRNQITAQITNKVASSVENWLKSN</sequence>